<dbReference type="InterPro" id="IPR039424">
    <property type="entry name" value="SBP_5"/>
</dbReference>
<keyword evidence="3 4" id="KW-0732">Signal</keyword>
<feature type="domain" description="Solute-binding protein family 5" evidence="5">
    <location>
        <begin position="93"/>
        <end position="422"/>
    </location>
</feature>
<evidence type="ECO:0000259" key="5">
    <source>
        <dbReference type="Pfam" id="PF00496"/>
    </source>
</evidence>
<dbReference type="EMBL" id="JAROCB010000007">
    <property type="protein sequence ID" value="MDN4599488.1"/>
    <property type="molecule type" value="Genomic_DNA"/>
</dbReference>
<reference evidence="6" key="1">
    <citation type="submission" date="2023-03" db="EMBL/GenBank/DDBJ databases">
        <title>MT1 and MT2 Draft Genomes of Novel Species.</title>
        <authorList>
            <person name="Venkateswaran K."/>
        </authorList>
    </citation>
    <scope>NUCLEOTIDE SEQUENCE</scope>
    <source>
        <strain evidence="6">F6_8S_P_1A</strain>
    </source>
</reference>
<dbReference type="SUPFAM" id="SSF53850">
    <property type="entry name" value="Periplasmic binding protein-like II"/>
    <property type="match status" value="1"/>
</dbReference>
<keyword evidence="7" id="KW-1185">Reference proteome</keyword>
<dbReference type="InterPro" id="IPR023765">
    <property type="entry name" value="SBP_5_CS"/>
</dbReference>
<dbReference type="PANTHER" id="PTHR30290:SF38">
    <property type="entry name" value="D,D-DIPEPTIDE-BINDING PERIPLASMIC PROTEIN DDPA-RELATED"/>
    <property type="match status" value="1"/>
</dbReference>
<evidence type="ECO:0000256" key="1">
    <source>
        <dbReference type="ARBA" id="ARBA00004193"/>
    </source>
</evidence>
<gene>
    <name evidence="6" type="ORF">P5G59_20225</name>
</gene>
<accession>A0ABT8J3N5</accession>
<dbReference type="RefSeq" id="WP_301220829.1">
    <property type="nucleotide sequence ID" value="NZ_JAROCB010000007.1"/>
</dbReference>
<evidence type="ECO:0000256" key="2">
    <source>
        <dbReference type="ARBA" id="ARBA00005695"/>
    </source>
</evidence>
<sequence>MPSKDPSTRRKWLTPRKALVAGVAVALALTGCTSARSVGQNTGDGKPVDGGTLTVAMALDALPSGLFGTLDRNWPWVDNVFEPLIRLEPGTRKVDPVLATKVDVAADGKSAKVSLRKGVSFQNGQPFTADAVKFTIEKSIDPASGDNLAFVAKQFTDVTVDSPTSLTITFGKVLGDSFLDYLNQTEIVDPSSFAGLADGSQVVGTGPFSFGDWRPGAGFTLSKYKDYWDAKQVHLDKIEYVVTTDPTAEINAVKSGRAQVAYGMAPVNAATFQNNKQYDFVKGGGSIYPIGLNIQNAPLNNKAVRQAIAYAIDRKRLNSQVFAGLGTVTDLPWAPGSAGVGKSREQHYTYDPDKAKKLVKDAGAEGAEVTITYNRSNATVNAEYQIIANNLTAIGLKPVADGRDQPNYQAAQSQGTIPGAFLTLHGQVGLSPSTIAQALPTLRKGNTSHMATPEYLELSAALADATNSKDSEKALGELSDYMLDQAFLNTMIQSPGAVVASTSVKNIDVSIRGLLLFKSAYVSK</sequence>
<feature type="signal peptide" evidence="4">
    <location>
        <begin position="1"/>
        <end position="35"/>
    </location>
</feature>
<evidence type="ECO:0000256" key="3">
    <source>
        <dbReference type="ARBA" id="ARBA00022729"/>
    </source>
</evidence>
<name>A0ABT8J3N5_9MICO</name>
<comment type="caution">
    <text evidence="6">The sequence shown here is derived from an EMBL/GenBank/DDBJ whole genome shotgun (WGS) entry which is preliminary data.</text>
</comment>
<evidence type="ECO:0000313" key="7">
    <source>
        <dbReference type="Proteomes" id="UP001174210"/>
    </source>
</evidence>
<comment type="subcellular location">
    <subcellularLocation>
        <location evidence="1">Cell membrane</location>
        <topology evidence="1">Lipid-anchor</topology>
    </subcellularLocation>
</comment>
<dbReference type="PROSITE" id="PS01040">
    <property type="entry name" value="SBP_BACTERIAL_5"/>
    <property type="match status" value="1"/>
</dbReference>
<dbReference type="PROSITE" id="PS51257">
    <property type="entry name" value="PROKAR_LIPOPROTEIN"/>
    <property type="match status" value="1"/>
</dbReference>
<dbReference type="Proteomes" id="UP001174210">
    <property type="component" value="Unassembled WGS sequence"/>
</dbReference>
<dbReference type="InterPro" id="IPR000914">
    <property type="entry name" value="SBP_5_dom"/>
</dbReference>
<dbReference type="PIRSF" id="PIRSF002741">
    <property type="entry name" value="MppA"/>
    <property type="match status" value="1"/>
</dbReference>
<organism evidence="6 7">
    <name type="scientific">Leifsonia virtsii</name>
    <dbReference type="NCBI Taxonomy" id="3035915"/>
    <lineage>
        <taxon>Bacteria</taxon>
        <taxon>Bacillati</taxon>
        <taxon>Actinomycetota</taxon>
        <taxon>Actinomycetes</taxon>
        <taxon>Micrococcales</taxon>
        <taxon>Microbacteriaceae</taxon>
        <taxon>Leifsonia</taxon>
    </lineage>
</organism>
<dbReference type="PANTHER" id="PTHR30290">
    <property type="entry name" value="PERIPLASMIC BINDING COMPONENT OF ABC TRANSPORTER"/>
    <property type="match status" value="1"/>
</dbReference>
<dbReference type="Pfam" id="PF00496">
    <property type="entry name" value="SBP_bac_5"/>
    <property type="match status" value="1"/>
</dbReference>
<dbReference type="CDD" id="cd00995">
    <property type="entry name" value="PBP2_NikA_DppA_OppA_like"/>
    <property type="match status" value="1"/>
</dbReference>
<proteinExistence type="inferred from homology"/>
<feature type="chain" id="PRO_5047532006" evidence="4">
    <location>
        <begin position="36"/>
        <end position="524"/>
    </location>
</feature>
<evidence type="ECO:0000313" key="6">
    <source>
        <dbReference type="EMBL" id="MDN4599488.1"/>
    </source>
</evidence>
<protein>
    <submittedName>
        <fullName evidence="6">ABC transporter substrate-binding protein</fullName>
    </submittedName>
</protein>
<evidence type="ECO:0000256" key="4">
    <source>
        <dbReference type="SAM" id="SignalP"/>
    </source>
</evidence>
<dbReference type="InterPro" id="IPR030678">
    <property type="entry name" value="Peptide/Ni-bd"/>
</dbReference>
<dbReference type="Gene3D" id="3.10.105.10">
    <property type="entry name" value="Dipeptide-binding Protein, Domain 3"/>
    <property type="match status" value="1"/>
</dbReference>
<dbReference type="Gene3D" id="3.40.190.10">
    <property type="entry name" value="Periplasmic binding protein-like II"/>
    <property type="match status" value="1"/>
</dbReference>
<comment type="similarity">
    <text evidence="2">Belongs to the bacterial solute-binding protein 5 family.</text>
</comment>